<feature type="compositionally biased region" description="Acidic residues" evidence="2">
    <location>
        <begin position="1"/>
        <end position="17"/>
    </location>
</feature>
<proteinExistence type="predicted"/>
<accession>A0ABP8JJR5</accession>
<feature type="region of interest" description="Disordered" evidence="2">
    <location>
        <begin position="140"/>
        <end position="199"/>
    </location>
</feature>
<evidence type="ECO:0000313" key="4">
    <source>
        <dbReference type="Proteomes" id="UP001500635"/>
    </source>
</evidence>
<gene>
    <name evidence="3" type="ORF">GCM10023147_21160</name>
</gene>
<feature type="coiled-coil region" evidence="1">
    <location>
        <begin position="53"/>
        <end position="94"/>
    </location>
</feature>
<evidence type="ECO:0008006" key="5">
    <source>
        <dbReference type="Google" id="ProtNLM"/>
    </source>
</evidence>
<dbReference type="Proteomes" id="UP001500635">
    <property type="component" value="Unassembled WGS sequence"/>
</dbReference>
<evidence type="ECO:0000256" key="2">
    <source>
        <dbReference type="SAM" id="MobiDB-lite"/>
    </source>
</evidence>
<protein>
    <recommendedName>
        <fullName evidence="5">Scaffolding protein</fullName>
    </recommendedName>
</protein>
<name>A0ABP8JJR5_9ACTN</name>
<feature type="region of interest" description="Disordered" evidence="2">
    <location>
        <begin position="1"/>
        <end position="22"/>
    </location>
</feature>
<evidence type="ECO:0000313" key="3">
    <source>
        <dbReference type="EMBL" id="GAA4391849.1"/>
    </source>
</evidence>
<comment type="caution">
    <text evidence="3">The sequence shown here is derived from an EMBL/GenBank/DDBJ whole genome shotgun (WGS) entry which is preliminary data.</text>
</comment>
<keyword evidence="1" id="KW-0175">Coiled coil</keyword>
<sequence>MADEDEGVENTEGEQPEVVEKTLTESQVNKIVEKRLADQRKSFFKDFGGPDGLEELKAKAQKADEAEAAKLSEIEKANRRAELAEKRALEVENSKQTSEHEILRLTTALNKGLNAKQAKRLTGSTPEELEADADDLLEMFSAATASKPDPAPHRQPAEKLTGGGKADESTSVESLDREDRVNLVMGHGHTIRTQGRRGR</sequence>
<keyword evidence="4" id="KW-1185">Reference proteome</keyword>
<evidence type="ECO:0000256" key="1">
    <source>
        <dbReference type="SAM" id="Coils"/>
    </source>
</evidence>
<dbReference type="RefSeq" id="WP_344994890.1">
    <property type="nucleotide sequence ID" value="NZ_BAABFR010000026.1"/>
</dbReference>
<dbReference type="EMBL" id="BAABFR010000026">
    <property type="protein sequence ID" value="GAA4391849.1"/>
    <property type="molecule type" value="Genomic_DNA"/>
</dbReference>
<reference evidence="4" key="1">
    <citation type="journal article" date="2019" name="Int. J. Syst. Evol. Microbiol.">
        <title>The Global Catalogue of Microorganisms (GCM) 10K type strain sequencing project: providing services to taxonomists for standard genome sequencing and annotation.</title>
        <authorList>
            <consortium name="The Broad Institute Genomics Platform"/>
            <consortium name="The Broad Institute Genome Sequencing Center for Infectious Disease"/>
            <person name="Wu L."/>
            <person name="Ma J."/>
        </authorList>
    </citation>
    <scope>NUCLEOTIDE SEQUENCE [LARGE SCALE GENOMIC DNA]</scope>
    <source>
        <strain evidence="4">JCM 17688</strain>
    </source>
</reference>
<organism evidence="3 4">
    <name type="scientific">Tsukamurella soli</name>
    <dbReference type="NCBI Taxonomy" id="644556"/>
    <lineage>
        <taxon>Bacteria</taxon>
        <taxon>Bacillati</taxon>
        <taxon>Actinomycetota</taxon>
        <taxon>Actinomycetes</taxon>
        <taxon>Mycobacteriales</taxon>
        <taxon>Tsukamurellaceae</taxon>
        <taxon>Tsukamurella</taxon>
    </lineage>
</organism>